<sequence length="216" mass="23919">MRNILKSANNSASSPAIEAKPDATMTNRKDHTQYGSRDKTGIAYRRSAIAVEVAISGYYRRRRWILLLSSPATVVFVPRISRGGHARHGFGTRALEEFERMKKDGFRPDQVTFINMLSACGHGEFVEEGERQLSPWRRNWDTSRDGTLCVHGGSIWADSMGCVAGSCGLHSSLELGLFAVRGMYNLEQDHPAVYSMLSKIHGDMGVWGNATGLRKG</sequence>
<comment type="caution">
    <text evidence="2">The sequence shown here is derived from an EMBL/GenBank/DDBJ whole genome shotgun (WGS) entry which is preliminary data.</text>
</comment>
<dbReference type="PANTHER" id="PTHR47926">
    <property type="entry name" value="PENTATRICOPEPTIDE REPEAT-CONTAINING PROTEIN"/>
    <property type="match status" value="1"/>
</dbReference>
<evidence type="ECO:0000256" key="1">
    <source>
        <dbReference type="SAM" id="MobiDB-lite"/>
    </source>
</evidence>
<evidence type="ECO:0000313" key="2">
    <source>
        <dbReference type="EMBL" id="KAF8402463.1"/>
    </source>
</evidence>
<dbReference type="EMBL" id="JABCRI010000007">
    <property type="protein sequence ID" value="KAF8402463.1"/>
    <property type="molecule type" value="Genomic_DNA"/>
</dbReference>
<accession>A0A835DGF4</accession>
<dbReference type="GO" id="GO:0009451">
    <property type="term" value="P:RNA modification"/>
    <property type="evidence" value="ECO:0007669"/>
    <property type="project" value="InterPro"/>
</dbReference>
<keyword evidence="3" id="KW-1185">Reference proteome</keyword>
<organism evidence="2 3">
    <name type="scientific">Tetracentron sinense</name>
    <name type="common">Spur-leaf</name>
    <dbReference type="NCBI Taxonomy" id="13715"/>
    <lineage>
        <taxon>Eukaryota</taxon>
        <taxon>Viridiplantae</taxon>
        <taxon>Streptophyta</taxon>
        <taxon>Embryophyta</taxon>
        <taxon>Tracheophyta</taxon>
        <taxon>Spermatophyta</taxon>
        <taxon>Magnoliopsida</taxon>
        <taxon>Trochodendrales</taxon>
        <taxon>Trochodendraceae</taxon>
        <taxon>Tetracentron</taxon>
    </lineage>
</organism>
<gene>
    <name evidence="2" type="ORF">HHK36_010547</name>
</gene>
<dbReference type="Proteomes" id="UP000655225">
    <property type="component" value="Unassembled WGS sequence"/>
</dbReference>
<feature type="compositionally biased region" description="Polar residues" evidence="1">
    <location>
        <begin position="1"/>
        <end position="14"/>
    </location>
</feature>
<feature type="region of interest" description="Disordered" evidence="1">
    <location>
        <begin position="1"/>
        <end position="35"/>
    </location>
</feature>
<dbReference type="InterPro" id="IPR046960">
    <property type="entry name" value="PPR_At4g14850-like_plant"/>
</dbReference>
<dbReference type="InterPro" id="IPR011990">
    <property type="entry name" value="TPR-like_helical_dom_sf"/>
</dbReference>
<protein>
    <submittedName>
        <fullName evidence="2">Uncharacterized protein</fullName>
    </submittedName>
</protein>
<evidence type="ECO:0000313" key="3">
    <source>
        <dbReference type="Proteomes" id="UP000655225"/>
    </source>
</evidence>
<dbReference type="Gene3D" id="1.25.40.10">
    <property type="entry name" value="Tetratricopeptide repeat domain"/>
    <property type="match status" value="1"/>
</dbReference>
<dbReference type="PANTHER" id="PTHR47926:SF347">
    <property type="entry name" value="PENTATRICOPEPTIDE REPEAT-CONTAINING PROTEIN"/>
    <property type="match status" value="1"/>
</dbReference>
<dbReference type="OrthoDB" id="185373at2759"/>
<name>A0A835DGF4_TETSI</name>
<dbReference type="GO" id="GO:0003723">
    <property type="term" value="F:RNA binding"/>
    <property type="evidence" value="ECO:0007669"/>
    <property type="project" value="InterPro"/>
</dbReference>
<reference evidence="2 3" key="1">
    <citation type="submission" date="2020-04" db="EMBL/GenBank/DDBJ databases">
        <title>Plant Genome Project.</title>
        <authorList>
            <person name="Zhang R.-G."/>
        </authorList>
    </citation>
    <scope>NUCLEOTIDE SEQUENCE [LARGE SCALE GENOMIC DNA]</scope>
    <source>
        <strain evidence="2">YNK0</strain>
        <tissue evidence="2">Leaf</tissue>
    </source>
</reference>
<proteinExistence type="predicted"/>
<dbReference type="AlphaFoldDB" id="A0A835DGF4"/>